<accession>A0ACC1KR21</accession>
<name>A0ACC1KR21_9FUNG</name>
<sequence>ACCVQAEEEEAWRRALAAGEEALAHDPPLITLDALRVLEARSAERGENEMAQRYKSLADSLPQQPTTPKEARFDDDGNLI</sequence>
<evidence type="ECO:0000313" key="1">
    <source>
        <dbReference type="EMBL" id="KAJ2793160.1"/>
    </source>
</evidence>
<evidence type="ECO:0000313" key="2">
    <source>
        <dbReference type="Proteomes" id="UP001140096"/>
    </source>
</evidence>
<protein>
    <submittedName>
        <fullName evidence="1">Uncharacterized protein</fullName>
    </submittedName>
</protein>
<feature type="non-terminal residue" evidence="1">
    <location>
        <position position="1"/>
    </location>
</feature>
<reference evidence="1" key="1">
    <citation type="submission" date="2022-07" db="EMBL/GenBank/DDBJ databases">
        <title>Phylogenomic reconstructions and comparative analyses of Kickxellomycotina fungi.</title>
        <authorList>
            <person name="Reynolds N.K."/>
            <person name="Stajich J.E."/>
            <person name="Barry K."/>
            <person name="Grigoriev I.V."/>
            <person name="Crous P."/>
            <person name="Smith M.E."/>
        </authorList>
    </citation>
    <scope>NUCLEOTIDE SEQUENCE</scope>
    <source>
        <strain evidence="1">CBS 102833</strain>
    </source>
</reference>
<organism evidence="1 2">
    <name type="scientific">Coemansia furcata</name>
    <dbReference type="NCBI Taxonomy" id="417177"/>
    <lineage>
        <taxon>Eukaryota</taxon>
        <taxon>Fungi</taxon>
        <taxon>Fungi incertae sedis</taxon>
        <taxon>Zoopagomycota</taxon>
        <taxon>Kickxellomycotina</taxon>
        <taxon>Kickxellomycetes</taxon>
        <taxon>Kickxellales</taxon>
        <taxon>Kickxellaceae</taxon>
        <taxon>Coemansia</taxon>
    </lineage>
</organism>
<dbReference type="Proteomes" id="UP001140096">
    <property type="component" value="Unassembled WGS sequence"/>
</dbReference>
<gene>
    <name evidence="1" type="ORF">H4S07_007140</name>
</gene>
<proteinExistence type="predicted"/>
<keyword evidence="2" id="KW-1185">Reference proteome</keyword>
<dbReference type="EMBL" id="JANBUP010004818">
    <property type="protein sequence ID" value="KAJ2793160.1"/>
    <property type="molecule type" value="Genomic_DNA"/>
</dbReference>
<comment type="caution">
    <text evidence="1">The sequence shown here is derived from an EMBL/GenBank/DDBJ whole genome shotgun (WGS) entry which is preliminary data.</text>
</comment>